<dbReference type="PANTHER" id="PTHR33639">
    <property type="entry name" value="THIOL-DISULFIDE OXIDOREDUCTASE DCC"/>
    <property type="match status" value="1"/>
</dbReference>
<protein>
    <recommendedName>
        <fullName evidence="3">Thiol-disulfide oxidoreductase</fullName>
    </recommendedName>
</protein>
<dbReference type="HOGENOM" id="CLU_092206_2_1_6"/>
<organism evidence="1 2">
    <name type="scientific">Cellvibrio japonicus (strain Ueda107)</name>
    <name type="common">Pseudomonas fluorescens subsp. cellulosa</name>
    <dbReference type="NCBI Taxonomy" id="498211"/>
    <lineage>
        <taxon>Bacteria</taxon>
        <taxon>Pseudomonadati</taxon>
        <taxon>Pseudomonadota</taxon>
        <taxon>Gammaproteobacteria</taxon>
        <taxon>Cellvibrionales</taxon>
        <taxon>Cellvibrionaceae</taxon>
        <taxon>Cellvibrio</taxon>
    </lineage>
</organism>
<dbReference type="InterPro" id="IPR052927">
    <property type="entry name" value="DCC_oxidoreductase"/>
</dbReference>
<evidence type="ECO:0000313" key="1">
    <source>
        <dbReference type="EMBL" id="ACE83833.1"/>
    </source>
</evidence>
<name>B3PFL9_CELJU</name>
<evidence type="ECO:0008006" key="3">
    <source>
        <dbReference type="Google" id="ProtNLM"/>
    </source>
</evidence>
<dbReference type="GO" id="GO:0015035">
    <property type="term" value="F:protein-disulfide reductase activity"/>
    <property type="evidence" value="ECO:0007669"/>
    <property type="project" value="InterPro"/>
</dbReference>
<dbReference type="EMBL" id="CP000934">
    <property type="protein sequence ID" value="ACE83833.1"/>
    <property type="molecule type" value="Genomic_DNA"/>
</dbReference>
<reference evidence="1 2" key="1">
    <citation type="journal article" date="2008" name="J. Bacteriol.">
        <title>Insights into plant cell wall degradation from the genome sequence of the soil bacterium Cellvibrio japonicus.</title>
        <authorList>
            <person name="Deboy R.T."/>
            <person name="Mongodin E.F."/>
            <person name="Fouts D.E."/>
            <person name="Tailford L.E."/>
            <person name="Khouri H."/>
            <person name="Emerson J.B."/>
            <person name="Mohamoud Y."/>
            <person name="Watkins K."/>
            <person name="Henrissat B."/>
            <person name="Gilbert H.J."/>
            <person name="Nelson K.E."/>
        </authorList>
    </citation>
    <scope>NUCLEOTIDE SEQUENCE [LARGE SCALE GENOMIC DNA]</scope>
    <source>
        <strain evidence="1 2">Ueda107</strain>
    </source>
</reference>
<dbReference type="Proteomes" id="UP000001036">
    <property type="component" value="Chromosome"/>
</dbReference>
<gene>
    <name evidence="1" type="ordered locus">CJA_0135</name>
</gene>
<accession>B3PFL9</accession>
<dbReference type="PANTHER" id="PTHR33639:SF2">
    <property type="entry name" value="DUF393 DOMAIN-CONTAINING PROTEIN"/>
    <property type="match status" value="1"/>
</dbReference>
<dbReference type="eggNOG" id="COG3011">
    <property type="taxonomic scope" value="Bacteria"/>
</dbReference>
<dbReference type="InterPro" id="IPR007263">
    <property type="entry name" value="DCC1-like"/>
</dbReference>
<dbReference type="Pfam" id="PF04134">
    <property type="entry name" value="DCC1-like"/>
    <property type="match status" value="1"/>
</dbReference>
<proteinExistence type="predicted"/>
<evidence type="ECO:0000313" key="2">
    <source>
        <dbReference type="Proteomes" id="UP000001036"/>
    </source>
</evidence>
<sequence length="155" mass="17998">MVYSFTGHLPHTSGTSLMNQKFEPHNSIIVFDGTCKLCNSSVNFIIERDHKNIFKFAHMQTNIGQQILVTYNISNDNIDTFLLVKNGEAFIKSDAALAITKELKSPWNHLIILRIIPRPIRNYLYSLIARNRYKWFGKQEYCMTPTPELQDKFLT</sequence>
<keyword evidence="2" id="KW-1185">Reference proteome</keyword>
<dbReference type="AlphaFoldDB" id="B3PFL9"/>
<dbReference type="KEGG" id="cja:CJA_0135"/>